<dbReference type="OrthoDB" id="5960270at2759"/>
<dbReference type="AlphaFoldDB" id="A0A8R1ZYI4"/>
<organism evidence="2 3">
    <name type="scientific">Acyrthosiphon pisum</name>
    <name type="common">Pea aphid</name>
    <dbReference type="NCBI Taxonomy" id="7029"/>
    <lineage>
        <taxon>Eukaryota</taxon>
        <taxon>Metazoa</taxon>
        <taxon>Ecdysozoa</taxon>
        <taxon>Arthropoda</taxon>
        <taxon>Hexapoda</taxon>
        <taxon>Insecta</taxon>
        <taxon>Pterygota</taxon>
        <taxon>Neoptera</taxon>
        <taxon>Paraneoptera</taxon>
        <taxon>Hemiptera</taxon>
        <taxon>Sternorrhyncha</taxon>
        <taxon>Aphidomorpha</taxon>
        <taxon>Aphidoidea</taxon>
        <taxon>Aphididae</taxon>
        <taxon>Macrosiphini</taxon>
        <taxon>Acyrthosiphon</taxon>
    </lineage>
</organism>
<feature type="chain" id="PRO_5035919036" description="Tumor protein p53-inducible protein 13" evidence="1">
    <location>
        <begin position="23"/>
        <end position="316"/>
    </location>
</feature>
<feature type="signal peptide" evidence="1">
    <location>
        <begin position="1"/>
        <end position="22"/>
    </location>
</feature>
<evidence type="ECO:0008006" key="4">
    <source>
        <dbReference type="Google" id="ProtNLM"/>
    </source>
</evidence>
<dbReference type="EnsemblMetazoa" id="XM_001942906.5">
    <property type="protein sequence ID" value="XP_001942941.2"/>
    <property type="gene ID" value="LOC100161262"/>
</dbReference>
<reference evidence="3" key="1">
    <citation type="submission" date="2010-06" db="EMBL/GenBank/DDBJ databases">
        <authorList>
            <person name="Jiang H."/>
            <person name="Abraham K."/>
            <person name="Ali S."/>
            <person name="Alsbrooks S.L."/>
            <person name="Anim B.N."/>
            <person name="Anosike U.S."/>
            <person name="Attaway T."/>
            <person name="Bandaranaike D.P."/>
            <person name="Battles P.K."/>
            <person name="Bell S.N."/>
            <person name="Bell A.V."/>
            <person name="Beltran B."/>
            <person name="Bickham C."/>
            <person name="Bustamante Y."/>
            <person name="Caleb T."/>
            <person name="Canada A."/>
            <person name="Cardenas V."/>
            <person name="Carter K."/>
            <person name="Chacko J."/>
            <person name="Chandrabose M.N."/>
            <person name="Chavez D."/>
            <person name="Chavez A."/>
            <person name="Chen L."/>
            <person name="Chu H.-S."/>
            <person name="Claassen K.J."/>
            <person name="Cockrell R."/>
            <person name="Collins M."/>
            <person name="Cooper J.A."/>
            <person name="Cree A."/>
            <person name="Curry S.M."/>
            <person name="Da Y."/>
            <person name="Dao M.D."/>
            <person name="Das B."/>
            <person name="Davila M.-L."/>
            <person name="Davy-Carroll L."/>
            <person name="Denson S."/>
            <person name="Dinh H."/>
            <person name="Ebong V.E."/>
            <person name="Edwards J.R."/>
            <person name="Egan A."/>
            <person name="El-Daye J."/>
            <person name="Escobedo L."/>
            <person name="Fernandez S."/>
            <person name="Fernando P.R."/>
            <person name="Flagg N."/>
            <person name="Forbes L.D."/>
            <person name="Fowler R.G."/>
            <person name="Fu Q."/>
            <person name="Gabisi R.A."/>
            <person name="Ganer J."/>
            <person name="Garbino Pronczuk A."/>
            <person name="Garcia R.M."/>
            <person name="Garner T."/>
            <person name="Garrett T.E."/>
            <person name="Gonzalez D.A."/>
            <person name="Hamid H."/>
            <person name="Hawkins E.S."/>
            <person name="Hirani K."/>
            <person name="Hogues M.E."/>
            <person name="Hollins B."/>
            <person name="Hsiao C.-H."/>
            <person name="Jabil R."/>
            <person name="James M.L."/>
            <person name="Jhangiani S.N."/>
            <person name="Johnson B."/>
            <person name="Johnson Q."/>
            <person name="Joshi V."/>
            <person name="Kalu J.B."/>
            <person name="Kam C."/>
            <person name="Kashfia A."/>
            <person name="Keebler J."/>
            <person name="Kisamo H."/>
            <person name="Kovar C.L."/>
            <person name="Lago L.A."/>
            <person name="Lai C.-Y."/>
            <person name="Laidlaw J."/>
            <person name="Lara F."/>
            <person name="Le T.-K."/>
            <person name="Lee S.L."/>
            <person name="Legall F.H."/>
            <person name="Lemon S.J."/>
            <person name="Lewis L.R."/>
            <person name="Li B."/>
            <person name="Liu Y."/>
            <person name="Liu Y.-S."/>
            <person name="Lopez J."/>
            <person name="Lozado R.J."/>
            <person name="Lu J."/>
            <person name="Madu R.C."/>
            <person name="Maheshwari M."/>
            <person name="Maheshwari R."/>
            <person name="Malloy K."/>
            <person name="Martinez E."/>
            <person name="Mathew T."/>
            <person name="Mercado I.C."/>
            <person name="Mercado C."/>
            <person name="Meyer B."/>
            <person name="Montgomery K."/>
            <person name="Morgan M.B."/>
            <person name="Munidasa M."/>
            <person name="Nazareth L.V."/>
            <person name="Nelson J."/>
            <person name="Ng B.M."/>
            <person name="Nguyen N.B."/>
            <person name="Nguyen P.Q."/>
            <person name="Nguyen T."/>
            <person name="Obregon M."/>
            <person name="Okwuonu G.O."/>
            <person name="Onwere C.G."/>
            <person name="Orozco G."/>
            <person name="Parra A."/>
            <person name="Patel S."/>
            <person name="Patil S."/>
            <person name="Perez A."/>
            <person name="Perez Y."/>
            <person name="Pham C."/>
            <person name="Primus E.L."/>
            <person name="Pu L.-L."/>
            <person name="Puazo M."/>
            <person name="Qin X."/>
            <person name="Quiroz J.B."/>
            <person name="Reese J."/>
            <person name="Richards S."/>
            <person name="Rives C.M."/>
            <person name="Robberts R."/>
            <person name="Ruiz S.J."/>
            <person name="Ruiz M.J."/>
            <person name="Santibanez J."/>
            <person name="Schneider B.W."/>
            <person name="Sisson I."/>
            <person name="Smith M."/>
            <person name="Sodergren E."/>
            <person name="Song X.-Z."/>
            <person name="Song B.B."/>
            <person name="Summersgill H."/>
            <person name="Thelus R."/>
            <person name="Thornton R.D."/>
            <person name="Trejos Z.Y."/>
            <person name="Usmani K."/>
            <person name="Vattathil S."/>
            <person name="Villasana D."/>
            <person name="Walker D.L."/>
            <person name="Wang S."/>
            <person name="Wang K."/>
            <person name="White C.S."/>
            <person name="Williams A.C."/>
            <person name="Williamson J."/>
            <person name="Wilson K."/>
            <person name="Woghiren I.O."/>
            <person name="Woodworth J.R."/>
            <person name="Worley K.C."/>
            <person name="Wright R.A."/>
            <person name="Wu W."/>
            <person name="Young L."/>
            <person name="Zhang L."/>
            <person name="Zhang J."/>
            <person name="Zhu Y."/>
            <person name="Muzny D.M."/>
            <person name="Weinstock G."/>
            <person name="Gibbs R.A."/>
        </authorList>
    </citation>
    <scope>NUCLEOTIDE SEQUENCE [LARGE SCALE GENOMIC DNA]</scope>
    <source>
        <strain evidence="3">LSR1</strain>
    </source>
</reference>
<dbReference type="PANTHER" id="PTHR34179:SF1">
    <property type="entry name" value="TUMOR PROTEIN P53-INDUCIBLE PROTEIN 13"/>
    <property type="match status" value="1"/>
</dbReference>
<evidence type="ECO:0000256" key="1">
    <source>
        <dbReference type="SAM" id="SignalP"/>
    </source>
</evidence>
<sequence length="316" mass="36626">MFSLRTCFCVLHFVLLLVSTLASEKGTSFQLQEHDVPMPFDVINVKSTDNSENHKKWNGRYLPDRSHEENYGSISRIVTENEDFAVVEPVYIVPEQKKSIVTMGSMDINSTCDDGKTNLTRDWDGSFYNYTCMLSDTLPISDIQPLLDRDLVPKYYVANHVCMKESISYNHDIPSFGSHRPAWARYGEYKFLPKQRWLHNLEHGSVVMLYHPCTHPVLVQRMRTVLKSCLFRHIITPYNLVPEDRPIVLVTWGNRLYMNDVDTKLAIDYIKKYANHAKETTARDGQYDNLLIEPAELISPDDINICPTPHKRKNRI</sequence>
<keyword evidence="1" id="KW-0732">Signal</keyword>
<dbReference type="Pfam" id="PF11303">
    <property type="entry name" value="DUF3105"/>
    <property type="match status" value="1"/>
</dbReference>
<reference evidence="2" key="2">
    <citation type="submission" date="2022-06" db="UniProtKB">
        <authorList>
            <consortium name="EnsemblMetazoa"/>
        </authorList>
    </citation>
    <scope>IDENTIFICATION</scope>
</reference>
<proteinExistence type="predicted"/>
<evidence type="ECO:0000313" key="2">
    <source>
        <dbReference type="EnsemblMetazoa" id="XP_001942941.2"/>
    </source>
</evidence>
<name>A0A8R1ZYI4_ACYPI</name>
<dbReference type="GO" id="GO:0005737">
    <property type="term" value="C:cytoplasm"/>
    <property type="evidence" value="ECO:0007669"/>
    <property type="project" value="TreeGrafter"/>
</dbReference>
<accession>A0A8R1ZYI4</accession>
<dbReference type="GeneID" id="100161262"/>
<dbReference type="RefSeq" id="XP_001942941.2">
    <property type="nucleotide sequence ID" value="XM_001942906.4"/>
</dbReference>
<dbReference type="KEGG" id="api:100161262"/>
<evidence type="ECO:0000313" key="3">
    <source>
        <dbReference type="Proteomes" id="UP000007819"/>
    </source>
</evidence>
<dbReference type="Proteomes" id="UP000007819">
    <property type="component" value="Chromosome A1"/>
</dbReference>
<dbReference type="PANTHER" id="PTHR34179">
    <property type="entry name" value="TUMOR PROTEIN P53-INDUCIBLE PROTEIN 13"/>
    <property type="match status" value="1"/>
</dbReference>
<protein>
    <recommendedName>
        <fullName evidence="4">Tumor protein p53-inducible protein 13</fullName>
    </recommendedName>
</protein>
<dbReference type="InterPro" id="IPR021454">
    <property type="entry name" value="DUF3105"/>
</dbReference>
<keyword evidence="3" id="KW-1185">Reference proteome</keyword>